<reference evidence="2" key="1">
    <citation type="submission" date="2020-02" db="EMBL/GenBank/DDBJ databases">
        <authorList>
            <person name="Meier V. D."/>
        </authorList>
    </citation>
    <scope>NUCLEOTIDE SEQUENCE</scope>
    <source>
        <strain evidence="2">AVDCRST_MAG57</strain>
    </source>
</reference>
<accession>A0A6J4J5I8</accession>
<dbReference type="GO" id="GO:0008889">
    <property type="term" value="F:glycerophosphodiester phosphodiesterase activity"/>
    <property type="evidence" value="ECO:0007669"/>
    <property type="project" value="UniProtKB-EC"/>
</dbReference>
<feature type="compositionally biased region" description="Low complexity" evidence="1">
    <location>
        <begin position="185"/>
        <end position="198"/>
    </location>
</feature>
<feature type="compositionally biased region" description="Low complexity" evidence="1">
    <location>
        <begin position="95"/>
        <end position="104"/>
    </location>
</feature>
<feature type="non-terminal residue" evidence="2">
    <location>
        <position position="261"/>
    </location>
</feature>
<feature type="compositionally biased region" description="Low complexity" evidence="1">
    <location>
        <begin position="35"/>
        <end position="50"/>
    </location>
</feature>
<proteinExistence type="predicted"/>
<evidence type="ECO:0000256" key="1">
    <source>
        <dbReference type="SAM" id="MobiDB-lite"/>
    </source>
</evidence>
<gene>
    <name evidence="2" type="ORF">AVDCRST_MAG57-3005</name>
</gene>
<name>A0A6J4J5I8_9ACTN</name>
<organism evidence="2">
    <name type="scientific">uncultured Blastococcus sp</name>
    <dbReference type="NCBI Taxonomy" id="217144"/>
    <lineage>
        <taxon>Bacteria</taxon>
        <taxon>Bacillati</taxon>
        <taxon>Actinomycetota</taxon>
        <taxon>Actinomycetes</taxon>
        <taxon>Geodermatophilales</taxon>
        <taxon>Geodermatophilaceae</taxon>
        <taxon>Blastococcus</taxon>
        <taxon>environmental samples</taxon>
    </lineage>
</organism>
<feature type="region of interest" description="Disordered" evidence="1">
    <location>
        <begin position="173"/>
        <end position="261"/>
    </location>
</feature>
<dbReference type="EC" id="3.1.4.46" evidence="2"/>
<feature type="non-terminal residue" evidence="2">
    <location>
        <position position="1"/>
    </location>
</feature>
<feature type="region of interest" description="Disordered" evidence="1">
    <location>
        <begin position="1"/>
        <end position="149"/>
    </location>
</feature>
<keyword evidence="2" id="KW-0378">Hydrolase</keyword>
<dbReference type="AlphaFoldDB" id="A0A6J4J5I8"/>
<feature type="compositionally biased region" description="Basic residues" evidence="1">
    <location>
        <begin position="1"/>
        <end position="15"/>
    </location>
</feature>
<dbReference type="EMBL" id="CADCTI010000250">
    <property type="protein sequence ID" value="CAA9268951.1"/>
    <property type="molecule type" value="Genomic_DNA"/>
</dbReference>
<feature type="compositionally biased region" description="Basic residues" evidence="1">
    <location>
        <begin position="53"/>
        <end position="62"/>
    </location>
</feature>
<evidence type="ECO:0000313" key="2">
    <source>
        <dbReference type="EMBL" id="CAA9268951.1"/>
    </source>
</evidence>
<sequence>GCRARRPLRLPRRAHAAGDGAPRRRGGAPREHDAGLPGVRGPRLPVPGDRCPGHGRRRPRRLPRPDPGAGDRPRRAGTAPPLGRGLAGQDRRTGADPAPGGPARRLARRPVQPRHQGRRRAGAAGPCGRAPGRRRPHLPGIVLRRPHRRRPAAVRPVGVHVARAARGRRAPAVLLLPPGGGTGPRPGRLRAGAAAAGRAGPGRRAIHRRGPRPRAPGARVDRRHRGGGLADARPRGRRRHDRPAGHVARAAGEARPVVPAV</sequence>
<feature type="compositionally biased region" description="Basic residues" evidence="1">
    <location>
        <begin position="105"/>
        <end position="121"/>
    </location>
</feature>
<protein>
    <submittedName>
        <fullName evidence="2">Glycerophosphoryl diester phosphodiesterase</fullName>
        <ecNumber evidence="2">3.1.4.46</ecNumber>
    </submittedName>
</protein>